<feature type="compositionally biased region" description="Basic and acidic residues" evidence="3">
    <location>
        <begin position="69"/>
        <end position="81"/>
    </location>
</feature>
<feature type="compositionally biased region" description="Basic and acidic residues" evidence="3">
    <location>
        <begin position="124"/>
        <end position="137"/>
    </location>
</feature>
<feature type="region of interest" description="Disordered" evidence="3">
    <location>
        <begin position="1"/>
        <end position="110"/>
    </location>
</feature>
<feature type="region of interest" description="Disordered" evidence="3">
    <location>
        <begin position="124"/>
        <end position="163"/>
    </location>
</feature>
<evidence type="ECO:0000256" key="3">
    <source>
        <dbReference type="SAM" id="MobiDB-lite"/>
    </source>
</evidence>
<evidence type="ECO:0000259" key="4">
    <source>
        <dbReference type="PROSITE" id="PS51279"/>
    </source>
</evidence>
<sequence length="270" mass="30337">MSSSGSDSGDEDYVPSEGEAPSEAESEGEEEEFCNKEEGEENVAKGRKRGKKRERNHSAQEDNEEATVEDEKPGDIKKKSDSLWSDFLKQVSPSENEGGSEKPKSEKEKQVVTEVYEFAGEKVTVKKKVDSETETKKSMTVSVESEDSKEEEEEEVSKDAEKSIEVKQVAARKSTLGLSANSHAISKPKFGGSILSSALDKLGKKNKLSTLEKSKLDWESYKDKEGISEEISSFNRGKKGFLEKRDFLERTDLKQYELEKQLRNTQRSKR</sequence>
<evidence type="ECO:0000256" key="2">
    <source>
        <dbReference type="ARBA" id="ARBA00030244"/>
    </source>
</evidence>
<evidence type="ECO:0000256" key="1">
    <source>
        <dbReference type="ARBA" id="ARBA00019033"/>
    </source>
</evidence>
<dbReference type="PROSITE" id="PS51279">
    <property type="entry name" value="BCNT_C"/>
    <property type="match status" value="1"/>
</dbReference>
<dbReference type="EMBL" id="KZ308238">
    <property type="protein sequence ID" value="KAG8225443.1"/>
    <property type="molecule type" value="Genomic_DNA"/>
</dbReference>
<reference evidence="5" key="2">
    <citation type="submission" date="2017-10" db="EMBL/GenBank/DDBJ databases">
        <title>Ladona fulva Genome sequencing and assembly.</title>
        <authorList>
            <person name="Murali S."/>
            <person name="Richards S."/>
            <person name="Bandaranaike D."/>
            <person name="Bellair M."/>
            <person name="Blankenburg K."/>
            <person name="Chao H."/>
            <person name="Dinh H."/>
            <person name="Doddapaneni H."/>
            <person name="Dugan-Rocha S."/>
            <person name="Elkadiri S."/>
            <person name="Gnanaolivu R."/>
            <person name="Hernandez B."/>
            <person name="Skinner E."/>
            <person name="Javaid M."/>
            <person name="Lee S."/>
            <person name="Li M."/>
            <person name="Ming W."/>
            <person name="Munidasa M."/>
            <person name="Muniz J."/>
            <person name="Nguyen L."/>
            <person name="Hughes D."/>
            <person name="Osuji N."/>
            <person name="Pu L.-L."/>
            <person name="Puazo M."/>
            <person name="Qu C."/>
            <person name="Quiroz J."/>
            <person name="Raj R."/>
            <person name="Weissenberger G."/>
            <person name="Xin Y."/>
            <person name="Zou X."/>
            <person name="Han Y."/>
            <person name="Worley K."/>
            <person name="Muzny D."/>
            <person name="Gibbs R."/>
        </authorList>
    </citation>
    <scope>NUCLEOTIDE SEQUENCE</scope>
    <source>
        <strain evidence="5">Sampled in the wild</strain>
    </source>
</reference>
<comment type="caution">
    <text evidence="5">The sequence shown here is derived from an EMBL/GenBank/DDBJ whole genome shotgun (WGS) entry which is preliminary data.</text>
</comment>
<accession>A0A8K0JZW7</accession>
<dbReference type="PANTHER" id="PTHR48407:SF1">
    <property type="entry name" value="CRANIOFACIAL DEVELOPMENT PROTEIN 1"/>
    <property type="match status" value="1"/>
</dbReference>
<feature type="compositionally biased region" description="Acidic residues" evidence="3">
    <location>
        <begin position="144"/>
        <end position="156"/>
    </location>
</feature>
<dbReference type="InterPro" id="IPR027124">
    <property type="entry name" value="Swc5/CFDP1/2"/>
</dbReference>
<dbReference type="InterPro" id="IPR011421">
    <property type="entry name" value="BCNT-C"/>
</dbReference>
<evidence type="ECO:0000313" key="6">
    <source>
        <dbReference type="Proteomes" id="UP000792457"/>
    </source>
</evidence>
<dbReference type="Proteomes" id="UP000792457">
    <property type="component" value="Unassembled WGS sequence"/>
</dbReference>
<dbReference type="GO" id="GO:0000812">
    <property type="term" value="C:Swr1 complex"/>
    <property type="evidence" value="ECO:0007669"/>
    <property type="project" value="TreeGrafter"/>
</dbReference>
<keyword evidence="6" id="KW-1185">Reference proteome</keyword>
<feature type="compositionally biased region" description="Acidic residues" evidence="3">
    <location>
        <begin position="8"/>
        <end position="32"/>
    </location>
</feature>
<dbReference type="Pfam" id="PF07572">
    <property type="entry name" value="BCNT"/>
    <property type="match status" value="1"/>
</dbReference>
<dbReference type="AlphaFoldDB" id="A0A8K0JZW7"/>
<feature type="domain" description="BCNT-C" evidence="4">
    <location>
        <begin position="189"/>
        <end position="269"/>
    </location>
</feature>
<name>A0A8K0JZW7_LADFU</name>
<proteinExistence type="predicted"/>
<reference evidence="5" key="1">
    <citation type="submission" date="2013-04" db="EMBL/GenBank/DDBJ databases">
        <authorList>
            <person name="Qu J."/>
            <person name="Murali S.C."/>
            <person name="Bandaranaike D."/>
            <person name="Bellair M."/>
            <person name="Blankenburg K."/>
            <person name="Chao H."/>
            <person name="Dinh H."/>
            <person name="Doddapaneni H."/>
            <person name="Downs B."/>
            <person name="Dugan-Rocha S."/>
            <person name="Elkadiri S."/>
            <person name="Gnanaolivu R.D."/>
            <person name="Hernandez B."/>
            <person name="Javaid M."/>
            <person name="Jayaseelan J.C."/>
            <person name="Lee S."/>
            <person name="Li M."/>
            <person name="Ming W."/>
            <person name="Munidasa M."/>
            <person name="Muniz J."/>
            <person name="Nguyen L."/>
            <person name="Ongeri F."/>
            <person name="Osuji N."/>
            <person name="Pu L.-L."/>
            <person name="Puazo M."/>
            <person name="Qu C."/>
            <person name="Quiroz J."/>
            <person name="Raj R."/>
            <person name="Weissenberger G."/>
            <person name="Xin Y."/>
            <person name="Zou X."/>
            <person name="Han Y."/>
            <person name="Richards S."/>
            <person name="Worley K."/>
            <person name="Muzny D."/>
            <person name="Gibbs R."/>
        </authorList>
    </citation>
    <scope>NUCLEOTIDE SEQUENCE</scope>
    <source>
        <strain evidence="5">Sampled in the wild</strain>
    </source>
</reference>
<feature type="compositionally biased region" description="Basic and acidic residues" evidence="3">
    <location>
        <begin position="99"/>
        <end position="110"/>
    </location>
</feature>
<gene>
    <name evidence="5" type="ORF">J437_LFUL004443</name>
</gene>
<dbReference type="OrthoDB" id="445677at2759"/>
<feature type="compositionally biased region" description="Basic residues" evidence="3">
    <location>
        <begin position="45"/>
        <end position="55"/>
    </location>
</feature>
<protein>
    <recommendedName>
        <fullName evidence="1">Craniofacial development protein 1</fullName>
    </recommendedName>
    <alternativeName>
        <fullName evidence="2">Bucentaur</fullName>
    </alternativeName>
</protein>
<organism evidence="5 6">
    <name type="scientific">Ladona fulva</name>
    <name type="common">Scarce chaser dragonfly</name>
    <name type="synonym">Libellula fulva</name>
    <dbReference type="NCBI Taxonomy" id="123851"/>
    <lineage>
        <taxon>Eukaryota</taxon>
        <taxon>Metazoa</taxon>
        <taxon>Ecdysozoa</taxon>
        <taxon>Arthropoda</taxon>
        <taxon>Hexapoda</taxon>
        <taxon>Insecta</taxon>
        <taxon>Pterygota</taxon>
        <taxon>Palaeoptera</taxon>
        <taxon>Odonata</taxon>
        <taxon>Epiprocta</taxon>
        <taxon>Anisoptera</taxon>
        <taxon>Libelluloidea</taxon>
        <taxon>Libellulidae</taxon>
        <taxon>Ladona</taxon>
    </lineage>
</organism>
<evidence type="ECO:0000313" key="5">
    <source>
        <dbReference type="EMBL" id="KAG8225443.1"/>
    </source>
</evidence>
<dbReference type="PANTHER" id="PTHR48407">
    <property type="entry name" value="CRANIOFACIAL DEVELOPMENT PROTEIN 1"/>
    <property type="match status" value="1"/>
</dbReference>